<name>A0A1Y0CZ79_9GAMM</name>
<feature type="domain" description="Sigma-54 factor interaction" evidence="7">
    <location>
        <begin position="144"/>
        <end position="373"/>
    </location>
</feature>
<dbReference type="InterPro" id="IPR025662">
    <property type="entry name" value="Sigma_54_int_dom_ATP-bd_1"/>
</dbReference>
<dbReference type="GO" id="GO:0006355">
    <property type="term" value="P:regulation of DNA-templated transcription"/>
    <property type="evidence" value="ECO:0007669"/>
    <property type="project" value="InterPro"/>
</dbReference>
<dbReference type="InterPro" id="IPR002078">
    <property type="entry name" value="Sigma_54_int"/>
</dbReference>
<dbReference type="InterPro" id="IPR011006">
    <property type="entry name" value="CheY-like_superfamily"/>
</dbReference>
<dbReference type="KEGG" id="ocm:CBP12_11085"/>
<dbReference type="Pfam" id="PF02954">
    <property type="entry name" value="HTH_8"/>
    <property type="match status" value="1"/>
</dbReference>
<dbReference type="Pfam" id="PF00072">
    <property type="entry name" value="Response_reg"/>
    <property type="match status" value="1"/>
</dbReference>
<dbReference type="Gene3D" id="1.10.8.60">
    <property type="match status" value="1"/>
</dbReference>
<feature type="domain" description="Response regulatory" evidence="8">
    <location>
        <begin position="6"/>
        <end position="120"/>
    </location>
</feature>
<proteinExistence type="predicted"/>
<dbReference type="SUPFAM" id="SSF52540">
    <property type="entry name" value="P-loop containing nucleoside triphosphate hydrolases"/>
    <property type="match status" value="1"/>
</dbReference>
<dbReference type="Gene3D" id="3.40.50.2300">
    <property type="match status" value="1"/>
</dbReference>
<dbReference type="GO" id="GO:0005524">
    <property type="term" value="F:ATP binding"/>
    <property type="evidence" value="ECO:0007669"/>
    <property type="project" value="UniProtKB-KW"/>
</dbReference>
<dbReference type="Proteomes" id="UP000243793">
    <property type="component" value="Chromosome"/>
</dbReference>
<dbReference type="CDD" id="cd00009">
    <property type="entry name" value="AAA"/>
    <property type="match status" value="1"/>
</dbReference>
<keyword evidence="6" id="KW-0597">Phosphoprotein</keyword>
<dbReference type="InterPro" id="IPR058031">
    <property type="entry name" value="AAA_lid_NorR"/>
</dbReference>
<dbReference type="RefSeq" id="WP_086964488.1">
    <property type="nucleotide sequence ID" value="NZ_CP021376.1"/>
</dbReference>
<dbReference type="PANTHER" id="PTHR32071">
    <property type="entry name" value="TRANSCRIPTIONAL REGULATORY PROTEIN"/>
    <property type="match status" value="1"/>
</dbReference>
<evidence type="ECO:0000256" key="2">
    <source>
        <dbReference type="ARBA" id="ARBA00022840"/>
    </source>
</evidence>
<keyword evidence="3" id="KW-0805">Transcription regulation</keyword>
<keyword evidence="5" id="KW-0804">Transcription</keyword>
<accession>A0A1Y0CZ79</accession>
<organism evidence="9 10">
    <name type="scientific">Oceanisphaera avium</name>
    <dbReference type="NCBI Taxonomy" id="1903694"/>
    <lineage>
        <taxon>Bacteria</taxon>
        <taxon>Pseudomonadati</taxon>
        <taxon>Pseudomonadota</taxon>
        <taxon>Gammaproteobacteria</taxon>
        <taxon>Aeromonadales</taxon>
        <taxon>Aeromonadaceae</taxon>
        <taxon>Oceanisphaera</taxon>
    </lineage>
</organism>
<dbReference type="Gene3D" id="1.10.10.60">
    <property type="entry name" value="Homeodomain-like"/>
    <property type="match status" value="1"/>
</dbReference>
<evidence type="ECO:0000313" key="10">
    <source>
        <dbReference type="Proteomes" id="UP000243793"/>
    </source>
</evidence>
<evidence type="ECO:0000256" key="6">
    <source>
        <dbReference type="PROSITE-ProRule" id="PRU00169"/>
    </source>
</evidence>
<keyword evidence="10" id="KW-1185">Reference proteome</keyword>
<dbReference type="InterPro" id="IPR002197">
    <property type="entry name" value="HTH_Fis"/>
</dbReference>
<dbReference type="PROSITE" id="PS50110">
    <property type="entry name" value="RESPONSE_REGULATORY"/>
    <property type="match status" value="1"/>
</dbReference>
<dbReference type="FunFam" id="3.40.50.300:FF:000006">
    <property type="entry name" value="DNA-binding transcriptional regulator NtrC"/>
    <property type="match status" value="1"/>
</dbReference>
<dbReference type="PROSITE" id="PS50045">
    <property type="entry name" value="SIGMA54_INTERACT_4"/>
    <property type="match status" value="1"/>
</dbReference>
<dbReference type="SMART" id="SM00382">
    <property type="entry name" value="AAA"/>
    <property type="match status" value="1"/>
</dbReference>
<keyword evidence="4" id="KW-0238">DNA-binding</keyword>
<evidence type="ECO:0000256" key="1">
    <source>
        <dbReference type="ARBA" id="ARBA00022741"/>
    </source>
</evidence>
<dbReference type="Gene3D" id="3.40.50.300">
    <property type="entry name" value="P-loop containing nucleotide triphosphate hydrolases"/>
    <property type="match status" value="1"/>
</dbReference>
<dbReference type="Pfam" id="PF00158">
    <property type="entry name" value="Sigma54_activat"/>
    <property type="match status" value="1"/>
</dbReference>
<keyword evidence="2" id="KW-0067">ATP-binding</keyword>
<dbReference type="SMART" id="SM00448">
    <property type="entry name" value="REC"/>
    <property type="match status" value="1"/>
</dbReference>
<dbReference type="InterPro" id="IPR003593">
    <property type="entry name" value="AAA+_ATPase"/>
</dbReference>
<evidence type="ECO:0000259" key="7">
    <source>
        <dbReference type="PROSITE" id="PS50045"/>
    </source>
</evidence>
<dbReference type="InterPro" id="IPR025944">
    <property type="entry name" value="Sigma_54_int_dom_CS"/>
</dbReference>
<sequence length="489" mass="54186">MAKQDKILLVEDDSGLRELLQEELEAEGYNVRTCGDAEQGLELLKSSSPDLLISDLRLPGRDGLSLLPALAGADLAPAVLIITAFGSVQQAVKALQAGADDFLTKPLEMDHFLLTVSRLLANRRLRSEVQHYRSMHAIEQFNGIIGQSPAMEHLFHQIRQIASADGPVLVQGESGTGKELVARALHDQSTRKEGPYRVVNCGGIPSELMESEFFGHAAGAFTGARSQRAGLFQQADGGTLLLDELGEMPLTLQAKLLRVLQDGKVRPVGSDHEIQLDVRVIGATNRNLTEAVAEGTFREDLFYRLETFAVHIPPLRERGEDIQRLMRFFLTRYNARQQRDIKGFTDEAQALVARYDFPGNVRELQNAVERAATFCEGGFIDVEHFPQRIVQQPPLNLAENYTELAHASARHEAAPINAHTGDNQVPVFEQTEPDNTAQEAAENMPTLEAVQRQYIQQVLSATGNNKRRAADILGITRRTLYRWIDSPTD</sequence>
<dbReference type="InterPro" id="IPR027417">
    <property type="entry name" value="P-loop_NTPase"/>
</dbReference>
<dbReference type="Pfam" id="PF25601">
    <property type="entry name" value="AAA_lid_14"/>
    <property type="match status" value="1"/>
</dbReference>
<evidence type="ECO:0000256" key="5">
    <source>
        <dbReference type="ARBA" id="ARBA00023163"/>
    </source>
</evidence>
<evidence type="ECO:0000256" key="4">
    <source>
        <dbReference type="ARBA" id="ARBA00023125"/>
    </source>
</evidence>
<evidence type="ECO:0000259" key="8">
    <source>
        <dbReference type="PROSITE" id="PS50110"/>
    </source>
</evidence>
<dbReference type="GO" id="GO:0000160">
    <property type="term" value="P:phosphorelay signal transduction system"/>
    <property type="evidence" value="ECO:0007669"/>
    <property type="project" value="InterPro"/>
</dbReference>
<evidence type="ECO:0000256" key="3">
    <source>
        <dbReference type="ARBA" id="ARBA00023015"/>
    </source>
</evidence>
<dbReference type="EMBL" id="CP021376">
    <property type="protein sequence ID" value="ART80619.1"/>
    <property type="molecule type" value="Genomic_DNA"/>
</dbReference>
<dbReference type="PANTHER" id="PTHR32071:SF117">
    <property type="entry name" value="PTS-DEPENDENT DIHYDROXYACETONE KINASE OPERON REGULATORY PROTEIN-RELATED"/>
    <property type="match status" value="1"/>
</dbReference>
<dbReference type="PROSITE" id="PS00676">
    <property type="entry name" value="SIGMA54_INTERACT_2"/>
    <property type="match status" value="1"/>
</dbReference>
<protein>
    <submittedName>
        <fullName evidence="9">Sigma-54-dependent Fis family transcriptional regulator</fullName>
    </submittedName>
</protein>
<dbReference type="SUPFAM" id="SSF46689">
    <property type="entry name" value="Homeodomain-like"/>
    <property type="match status" value="1"/>
</dbReference>
<dbReference type="InterPro" id="IPR009057">
    <property type="entry name" value="Homeodomain-like_sf"/>
</dbReference>
<evidence type="ECO:0000313" key="9">
    <source>
        <dbReference type="EMBL" id="ART80619.1"/>
    </source>
</evidence>
<dbReference type="PROSITE" id="PS00675">
    <property type="entry name" value="SIGMA54_INTERACT_1"/>
    <property type="match status" value="1"/>
</dbReference>
<gene>
    <name evidence="9" type="ORF">CBP12_11085</name>
</gene>
<keyword evidence="1" id="KW-0547">Nucleotide-binding</keyword>
<dbReference type="InterPro" id="IPR025943">
    <property type="entry name" value="Sigma_54_int_dom_ATP-bd_2"/>
</dbReference>
<reference evidence="10" key="1">
    <citation type="submission" date="2017-05" db="EMBL/GenBank/DDBJ databases">
        <authorList>
            <person name="Sung H."/>
        </authorList>
    </citation>
    <scope>NUCLEOTIDE SEQUENCE [LARGE SCALE GENOMIC DNA]</scope>
    <source>
        <strain evidence="10">AMac2203</strain>
    </source>
</reference>
<dbReference type="SUPFAM" id="SSF52172">
    <property type="entry name" value="CheY-like"/>
    <property type="match status" value="1"/>
</dbReference>
<dbReference type="InterPro" id="IPR001789">
    <property type="entry name" value="Sig_transdc_resp-reg_receiver"/>
</dbReference>
<feature type="modified residue" description="4-aspartylphosphate" evidence="6">
    <location>
        <position position="55"/>
    </location>
</feature>
<dbReference type="PROSITE" id="PS00688">
    <property type="entry name" value="SIGMA54_INTERACT_3"/>
    <property type="match status" value="1"/>
</dbReference>
<dbReference type="GO" id="GO:0043565">
    <property type="term" value="F:sequence-specific DNA binding"/>
    <property type="evidence" value="ECO:0007669"/>
    <property type="project" value="InterPro"/>
</dbReference>
<dbReference type="AlphaFoldDB" id="A0A1Y0CZ79"/>
<dbReference type="OrthoDB" id="9804019at2"/>